<evidence type="ECO:0000256" key="4">
    <source>
        <dbReference type="ARBA" id="ARBA00022691"/>
    </source>
</evidence>
<keyword evidence="2 7" id="KW-0489">Methyltransferase</keyword>
<dbReference type="PANTHER" id="PTHR46098">
    <property type="entry name" value="TRNA (CYTOSINE(38)-C(5))-METHYLTRANSFERASE"/>
    <property type="match status" value="1"/>
</dbReference>
<proteinExistence type="inferred from homology"/>
<reference evidence="9 10" key="1">
    <citation type="submission" date="2017-04" db="EMBL/GenBank/DDBJ databases">
        <authorList>
            <person name="Afonso C.L."/>
            <person name="Miller P.J."/>
            <person name="Scott M.A."/>
            <person name="Spackman E."/>
            <person name="Goraichik I."/>
            <person name="Dimitrov K.M."/>
            <person name="Suarez D.L."/>
            <person name="Swayne D.E."/>
        </authorList>
    </citation>
    <scope>NUCLEOTIDE SEQUENCE [LARGE SCALE GENOMIC DNA]</scope>
    <source>
        <strain evidence="9 10">USBA 355</strain>
    </source>
</reference>
<name>A0A1Y6B8W3_9PROT</name>
<protein>
    <recommendedName>
        <fullName evidence="1">DNA (cytosine-5-)-methyltransferase</fullName>
        <ecNumber evidence="1">2.1.1.37</ecNumber>
    </recommendedName>
</protein>
<evidence type="ECO:0000313" key="9">
    <source>
        <dbReference type="EMBL" id="SME97088.1"/>
    </source>
</evidence>
<sequence length="721" mass="78976">MDEAVECECEMLLHARHGRVKHPLRVAAWRWNEPIELAPQDYGPTPLRFQFTQERIELVSKVGAAQPPCSPLLARVQVPLCRSNMPPTERNDGQRSALGKRSCLQSETEAPEVLSLPSLSRITAAESHRLNESLLLHPLTVVDDSNIGFRVSCEFDRDGVRRGCDAVIKQVGQGRLDAVAEGSERCHQRWCEGRQLKTGRQYHTTYASNGPDRAVGSHSVRHRYKTECGPAVERDEEKDAQGRHYGPGNPLTAHVPHSRAGYVTGAGSRTYALRTRSVVRDACSGPARTSGFCAPGGAGRSAGRWRLLARVAVRKVAAEAVGEVGGKDSYEYPTRQPEQAAAQGSWLDRAAPVGAPSRAFASAMPRAHPAGCRTGLARQGGAWHALARHKFPSRVPMAMRAIDLFCGGGGSSWGARAAGAELIGAVDAWEIATATYRDNFPSARRNVITTRLSDNVGPEVFDDLGAVDLLIASPECTNHSVARGARERCEVSRRSGWFIMRFVEDLAPRWLVLENVNGMRRWDGFEELITRLETLGYKLRLQSLDAAAFGVPQNRRRLFVTGDRLRRPPVVKPPRIVPVPAATILDPLDCWRTTPLFRPGRATATLERARRGIEALGEGVPFLVVYYGSDRAGGWQSLDRPLRTLTTLDRFGLVQWIEGEPRLRMLQVPELKAAMGIGSAYVMNHGSRRDRIRILGNGVAAPVMRAVVEGLTGSVVAAKAA</sequence>
<keyword evidence="10" id="KW-1185">Reference proteome</keyword>
<evidence type="ECO:0000256" key="7">
    <source>
        <dbReference type="PROSITE-ProRule" id="PRU01016"/>
    </source>
</evidence>
<evidence type="ECO:0000256" key="8">
    <source>
        <dbReference type="SAM" id="MobiDB-lite"/>
    </source>
</evidence>
<dbReference type="PANTHER" id="PTHR46098:SF1">
    <property type="entry name" value="TRNA (CYTOSINE(38)-C(5))-METHYLTRANSFERASE"/>
    <property type="match status" value="1"/>
</dbReference>
<keyword evidence="5" id="KW-0680">Restriction system</keyword>
<dbReference type="AlphaFoldDB" id="A0A1Y6B8W3"/>
<dbReference type="SUPFAM" id="SSF53335">
    <property type="entry name" value="S-adenosyl-L-methionine-dependent methyltransferases"/>
    <property type="match status" value="1"/>
</dbReference>
<dbReference type="EC" id="2.1.1.37" evidence="1"/>
<feature type="compositionally biased region" description="Basic and acidic residues" evidence="8">
    <location>
        <begin position="233"/>
        <end position="242"/>
    </location>
</feature>
<organism evidence="9 10">
    <name type="scientific">Tistlia consotensis USBA 355</name>
    <dbReference type="NCBI Taxonomy" id="560819"/>
    <lineage>
        <taxon>Bacteria</taxon>
        <taxon>Pseudomonadati</taxon>
        <taxon>Pseudomonadota</taxon>
        <taxon>Alphaproteobacteria</taxon>
        <taxon>Rhodospirillales</taxon>
        <taxon>Rhodovibrionaceae</taxon>
        <taxon>Tistlia</taxon>
    </lineage>
</organism>
<evidence type="ECO:0000313" key="10">
    <source>
        <dbReference type="Proteomes" id="UP000192917"/>
    </source>
</evidence>
<dbReference type="InterPro" id="IPR050750">
    <property type="entry name" value="C5-MTase"/>
</dbReference>
<dbReference type="PROSITE" id="PS51679">
    <property type="entry name" value="SAM_MT_C5"/>
    <property type="match status" value="1"/>
</dbReference>
<keyword evidence="3 7" id="KW-0808">Transferase</keyword>
<dbReference type="STRING" id="560819.SAMN05428998_10250"/>
<gene>
    <name evidence="9" type="ORF">SAMN05428998_10250</name>
</gene>
<dbReference type="Pfam" id="PF00145">
    <property type="entry name" value="DNA_methylase"/>
    <property type="match status" value="1"/>
</dbReference>
<dbReference type="Gene3D" id="3.40.50.150">
    <property type="entry name" value="Vaccinia Virus protein VP39"/>
    <property type="match status" value="1"/>
</dbReference>
<evidence type="ECO:0000256" key="6">
    <source>
        <dbReference type="ARBA" id="ARBA00047422"/>
    </source>
</evidence>
<comment type="similarity">
    <text evidence="7">Belongs to the class I-like SAM-binding methyltransferase superfamily. C5-methyltransferase family.</text>
</comment>
<evidence type="ECO:0000256" key="3">
    <source>
        <dbReference type="ARBA" id="ARBA00022679"/>
    </source>
</evidence>
<feature type="active site" evidence="7">
    <location>
        <position position="476"/>
    </location>
</feature>
<dbReference type="PRINTS" id="PR00105">
    <property type="entry name" value="C5METTRFRASE"/>
</dbReference>
<dbReference type="Proteomes" id="UP000192917">
    <property type="component" value="Unassembled WGS sequence"/>
</dbReference>
<dbReference type="GO" id="GO:0009307">
    <property type="term" value="P:DNA restriction-modification system"/>
    <property type="evidence" value="ECO:0007669"/>
    <property type="project" value="UniProtKB-KW"/>
</dbReference>
<comment type="catalytic activity">
    <reaction evidence="6">
        <text>a 2'-deoxycytidine in DNA + S-adenosyl-L-methionine = a 5-methyl-2'-deoxycytidine in DNA + S-adenosyl-L-homocysteine + H(+)</text>
        <dbReference type="Rhea" id="RHEA:13681"/>
        <dbReference type="Rhea" id="RHEA-COMP:11369"/>
        <dbReference type="Rhea" id="RHEA-COMP:11370"/>
        <dbReference type="ChEBI" id="CHEBI:15378"/>
        <dbReference type="ChEBI" id="CHEBI:57856"/>
        <dbReference type="ChEBI" id="CHEBI:59789"/>
        <dbReference type="ChEBI" id="CHEBI:85452"/>
        <dbReference type="ChEBI" id="CHEBI:85454"/>
        <dbReference type="EC" id="2.1.1.37"/>
    </reaction>
</comment>
<dbReference type="InterPro" id="IPR001525">
    <property type="entry name" value="C5_MeTfrase"/>
</dbReference>
<dbReference type="GO" id="GO:0003886">
    <property type="term" value="F:DNA (cytosine-5-)-methyltransferase activity"/>
    <property type="evidence" value="ECO:0007669"/>
    <property type="project" value="UniProtKB-EC"/>
</dbReference>
<feature type="region of interest" description="Disordered" evidence="8">
    <location>
        <begin position="233"/>
        <end position="257"/>
    </location>
</feature>
<evidence type="ECO:0000256" key="2">
    <source>
        <dbReference type="ARBA" id="ARBA00022603"/>
    </source>
</evidence>
<accession>A0A1Y6B8W3</accession>
<dbReference type="InterPro" id="IPR029063">
    <property type="entry name" value="SAM-dependent_MTases_sf"/>
</dbReference>
<dbReference type="GO" id="GO:0032259">
    <property type="term" value="P:methylation"/>
    <property type="evidence" value="ECO:0007669"/>
    <property type="project" value="UniProtKB-KW"/>
</dbReference>
<dbReference type="EMBL" id="FWZX01000002">
    <property type="protein sequence ID" value="SME97088.1"/>
    <property type="molecule type" value="Genomic_DNA"/>
</dbReference>
<evidence type="ECO:0000256" key="5">
    <source>
        <dbReference type="ARBA" id="ARBA00022747"/>
    </source>
</evidence>
<keyword evidence="4 7" id="KW-0949">S-adenosyl-L-methionine</keyword>
<evidence type="ECO:0000256" key="1">
    <source>
        <dbReference type="ARBA" id="ARBA00011975"/>
    </source>
</evidence>